<keyword evidence="2" id="KW-1185">Reference proteome</keyword>
<sequence length="90" mass="10956">MVDLQLFHWTWRRKLQPVSSPWSNTDLDFQENTSQYFACNNLNTLFTDPKPRSVWLVSFMRHHNLTVKKPQSIEIARRNCIYPFIIYNYF</sequence>
<dbReference type="Proteomes" id="UP001159363">
    <property type="component" value="Chromosome 9"/>
</dbReference>
<gene>
    <name evidence="1" type="ORF">PR048_024849</name>
</gene>
<name>A0ABQ9GPQ8_9NEOP</name>
<comment type="caution">
    <text evidence="1">The sequence shown here is derived from an EMBL/GenBank/DDBJ whole genome shotgun (WGS) entry which is preliminary data.</text>
</comment>
<evidence type="ECO:0000313" key="2">
    <source>
        <dbReference type="Proteomes" id="UP001159363"/>
    </source>
</evidence>
<protein>
    <submittedName>
        <fullName evidence="1">Uncharacterized protein</fullName>
    </submittedName>
</protein>
<reference evidence="1 2" key="1">
    <citation type="submission" date="2023-02" db="EMBL/GenBank/DDBJ databases">
        <title>LHISI_Scaffold_Assembly.</title>
        <authorList>
            <person name="Stuart O.P."/>
            <person name="Cleave R."/>
            <person name="Magrath M.J.L."/>
            <person name="Mikheyev A.S."/>
        </authorList>
    </citation>
    <scope>NUCLEOTIDE SEQUENCE [LARGE SCALE GENOMIC DNA]</scope>
    <source>
        <strain evidence="1">Daus_M_001</strain>
        <tissue evidence="1">Leg muscle</tissue>
    </source>
</reference>
<accession>A0ABQ9GPQ8</accession>
<dbReference type="EMBL" id="JARBHB010000010">
    <property type="protein sequence ID" value="KAJ8874009.1"/>
    <property type="molecule type" value="Genomic_DNA"/>
</dbReference>
<proteinExistence type="predicted"/>
<organism evidence="1 2">
    <name type="scientific">Dryococelus australis</name>
    <dbReference type="NCBI Taxonomy" id="614101"/>
    <lineage>
        <taxon>Eukaryota</taxon>
        <taxon>Metazoa</taxon>
        <taxon>Ecdysozoa</taxon>
        <taxon>Arthropoda</taxon>
        <taxon>Hexapoda</taxon>
        <taxon>Insecta</taxon>
        <taxon>Pterygota</taxon>
        <taxon>Neoptera</taxon>
        <taxon>Polyneoptera</taxon>
        <taxon>Phasmatodea</taxon>
        <taxon>Verophasmatodea</taxon>
        <taxon>Anareolatae</taxon>
        <taxon>Phasmatidae</taxon>
        <taxon>Eurycanthinae</taxon>
        <taxon>Dryococelus</taxon>
    </lineage>
</organism>
<evidence type="ECO:0000313" key="1">
    <source>
        <dbReference type="EMBL" id="KAJ8874009.1"/>
    </source>
</evidence>